<evidence type="ECO:0000256" key="5">
    <source>
        <dbReference type="ARBA" id="ARBA00022801"/>
    </source>
</evidence>
<dbReference type="InterPro" id="IPR000760">
    <property type="entry name" value="Inositol_monophosphatase-like"/>
</dbReference>
<feature type="binding site" evidence="7">
    <location>
        <position position="85"/>
    </location>
    <ligand>
        <name>Mg(2+)</name>
        <dbReference type="ChEBI" id="CHEBI:18420"/>
        <label>1</label>
        <note>catalytic</note>
    </ligand>
</feature>
<dbReference type="PANTHER" id="PTHR20854:SF4">
    <property type="entry name" value="INOSITOL-1-MONOPHOSPHATASE-RELATED"/>
    <property type="match status" value="1"/>
</dbReference>
<dbReference type="GO" id="GO:0007165">
    <property type="term" value="P:signal transduction"/>
    <property type="evidence" value="ECO:0007669"/>
    <property type="project" value="TreeGrafter"/>
</dbReference>
<dbReference type="OrthoDB" id="9772456at2"/>
<evidence type="ECO:0000256" key="1">
    <source>
        <dbReference type="ARBA" id="ARBA00001033"/>
    </source>
</evidence>
<dbReference type="SUPFAM" id="SSF56655">
    <property type="entry name" value="Carbohydrate phosphatase"/>
    <property type="match status" value="1"/>
</dbReference>
<dbReference type="InterPro" id="IPR020550">
    <property type="entry name" value="Inositol_monophosphatase_CS"/>
</dbReference>
<dbReference type="PRINTS" id="PR01959">
    <property type="entry name" value="SBIMPHPHTASE"/>
</dbReference>
<dbReference type="GO" id="GO:0006020">
    <property type="term" value="P:inositol metabolic process"/>
    <property type="evidence" value="ECO:0007669"/>
    <property type="project" value="TreeGrafter"/>
</dbReference>
<evidence type="ECO:0000256" key="2">
    <source>
        <dbReference type="ARBA" id="ARBA00001946"/>
    </source>
</evidence>
<feature type="binding site" evidence="7">
    <location>
        <position position="86"/>
    </location>
    <ligand>
        <name>Mg(2+)</name>
        <dbReference type="ChEBI" id="CHEBI:18420"/>
        <label>1</label>
        <note>catalytic</note>
    </ligand>
</feature>
<dbReference type="PROSITE" id="PS00629">
    <property type="entry name" value="IMP_1"/>
    <property type="match status" value="1"/>
</dbReference>
<keyword evidence="5 8" id="KW-0378">Hydrolase</keyword>
<dbReference type="InterPro" id="IPR033942">
    <property type="entry name" value="IMPase"/>
</dbReference>
<feature type="binding site" evidence="7">
    <location>
        <position position="67"/>
    </location>
    <ligand>
        <name>Mg(2+)</name>
        <dbReference type="ChEBI" id="CHEBI:18420"/>
        <label>1</label>
        <note>catalytic</note>
    </ligand>
</feature>
<sequence length="252" mass="27387">MIMSSLLSAALEAAHAAGKLQKEHFGSDLAVNEMLKHDIKLDLDVRSQELITEILLKHFPDHHILGEEGDAGTVGSDTQWIVDPIDGTVNYFYGIPHFCVSIAARHQGELVVGVIYDPIQDETWAVEKGGIPTLNGKPIRTSSRAHVSDAVVTVGFSKSRKALEASFDRFKRIAVDVRKTRMLGSAALALAYIACGRLDAYIEEQISDWDIAAGKLLLEAAGGDFNVTPSEVHPGKLFVYATNGKVDLSSYL</sequence>
<keyword evidence="6 7" id="KW-0460">Magnesium</keyword>
<comment type="cofactor">
    <cofactor evidence="2 7 8">
        <name>Mg(2+)</name>
        <dbReference type="ChEBI" id="CHEBI:18420"/>
    </cofactor>
</comment>
<keyword evidence="10" id="KW-1185">Reference proteome</keyword>
<dbReference type="PANTHER" id="PTHR20854">
    <property type="entry name" value="INOSITOL MONOPHOSPHATASE"/>
    <property type="match status" value="1"/>
</dbReference>
<dbReference type="GO" id="GO:0008934">
    <property type="term" value="F:inositol monophosphate 1-phosphatase activity"/>
    <property type="evidence" value="ECO:0007669"/>
    <property type="project" value="InterPro"/>
</dbReference>
<dbReference type="AlphaFoldDB" id="A0A5R8KCL6"/>
<dbReference type="EMBL" id="VAUV01000010">
    <property type="protein sequence ID" value="TLD70042.1"/>
    <property type="molecule type" value="Genomic_DNA"/>
</dbReference>
<evidence type="ECO:0000256" key="6">
    <source>
        <dbReference type="ARBA" id="ARBA00022842"/>
    </source>
</evidence>
<evidence type="ECO:0000256" key="3">
    <source>
        <dbReference type="ARBA" id="ARBA00009759"/>
    </source>
</evidence>
<proteinExistence type="inferred from homology"/>
<dbReference type="PRINTS" id="PR00377">
    <property type="entry name" value="IMPHPHTASES"/>
</dbReference>
<dbReference type="GO" id="GO:0046872">
    <property type="term" value="F:metal ion binding"/>
    <property type="evidence" value="ECO:0007669"/>
    <property type="project" value="UniProtKB-KW"/>
</dbReference>
<reference evidence="9 10" key="1">
    <citation type="submission" date="2019-05" db="EMBL/GenBank/DDBJ databases">
        <title>Verrucobacter flavum gen. nov., sp. nov. a new member of the family Verrucomicrobiaceae.</title>
        <authorList>
            <person name="Szuroczki S."/>
            <person name="Abbaszade G."/>
            <person name="Szabo A."/>
            <person name="Felfoldi T."/>
            <person name="Schumann P."/>
            <person name="Boka K."/>
            <person name="Keki Z."/>
            <person name="Toumi M."/>
            <person name="Toth E."/>
        </authorList>
    </citation>
    <scope>NUCLEOTIDE SEQUENCE [LARGE SCALE GENOMIC DNA]</scope>
    <source>
        <strain evidence="9 10">MG-N-17</strain>
    </source>
</reference>
<dbReference type="InterPro" id="IPR020583">
    <property type="entry name" value="Inositol_monoP_metal-BS"/>
</dbReference>
<dbReference type="PROSITE" id="PS00630">
    <property type="entry name" value="IMP_2"/>
    <property type="match status" value="1"/>
</dbReference>
<protein>
    <recommendedName>
        <fullName evidence="8">Inositol-1-monophosphatase</fullName>
        <ecNumber evidence="8">3.1.3.25</ecNumber>
    </recommendedName>
</protein>
<evidence type="ECO:0000313" key="9">
    <source>
        <dbReference type="EMBL" id="TLD70042.1"/>
    </source>
</evidence>
<dbReference type="EC" id="3.1.3.25" evidence="8"/>
<feature type="binding site" evidence="7">
    <location>
        <position position="210"/>
    </location>
    <ligand>
        <name>Mg(2+)</name>
        <dbReference type="ChEBI" id="CHEBI:18420"/>
        <label>1</label>
        <note>catalytic</note>
    </ligand>
</feature>
<keyword evidence="4 7" id="KW-0479">Metal-binding</keyword>
<dbReference type="CDD" id="cd01639">
    <property type="entry name" value="IMPase"/>
    <property type="match status" value="1"/>
</dbReference>
<accession>A0A5R8KCL6</accession>
<dbReference type="Gene3D" id="3.30.540.10">
    <property type="entry name" value="Fructose-1,6-Bisphosphatase, subunit A, domain 1"/>
    <property type="match status" value="1"/>
</dbReference>
<name>A0A5R8KCL6_9BACT</name>
<gene>
    <name evidence="9" type="ORF">FEM03_15040</name>
</gene>
<comment type="caution">
    <text evidence="9">The sequence shown here is derived from an EMBL/GenBank/DDBJ whole genome shotgun (WGS) entry which is preliminary data.</text>
</comment>
<evidence type="ECO:0000256" key="7">
    <source>
        <dbReference type="PIRSR" id="PIRSR600760-2"/>
    </source>
</evidence>
<feature type="binding site" evidence="7">
    <location>
        <position position="83"/>
    </location>
    <ligand>
        <name>Mg(2+)</name>
        <dbReference type="ChEBI" id="CHEBI:18420"/>
        <label>1</label>
        <note>catalytic</note>
    </ligand>
</feature>
<comment type="catalytic activity">
    <reaction evidence="1 8">
        <text>a myo-inositol phosphate + H2O = myo-inositol + phosphate</text>
        <dbReference type="Rhea" id="RHEA:24056"/>
        <dbReference type="ChEBI" id="CHEBI:15377"/>
        <dbReference type="ChEBI" id="CHEBI:17268"/>
        <dbReference type="ChEBI" id="CHEBI:43474"/>
        <dbReference type="ChEBI" id="CHEBI:84139"/>
        <dbReference type="EC" id="3.1.3.25"/>
    </reaction>
</comment>
<dbReference type="InterPro" id="IPR022337">
    <property type="entry name" value="Inositol_monophosphatase_SuhB"/>
</dbReference>
<evidence type="ECO:0000256" key="4">
    <source>
        <dbReference type="ARBA" id="ARBA00022723"/>
    </source>
</evidence>
<evidence type="ECO:0000256" key="8">
    <source>
        <dbReference type="RuleBase" id="RU364068"/>
    </source>
</evidence>
<evidence type="ECO:0000313" key="10">
    <source>
        <dbReference type="Proteomes" id="UP000306196"/>
    </source>
</evidence>
<dbReference type="Proteomes" id="UP000306196">
    <property type="component" value="Unassembled WGS sequence"/>
</dbReference>
<dbReference type="GO" id="GO:0046854">
    <property type="term" value="P:phosphatidylinositol phosphate biosynthetic process"/>
    <property type="evidence" value="ECO:0007669"/>
    <property type="project" value="InterPro"/>
</dbReference>
<organism evidence="9 10">
    <name type="scientific">Phragmitibacter flavus</name>
    <dbReference type="NCBI Taxonomy" id="2576071"/>
    <lineage>
        <taxon>Bacteria</taxon>
        <taxon>Pseudomonadati</taxon>
        <taxon>Verrucomicrobiota</taxon>
        <taxon>Verrucomicrobiia</taxon>
        <taxon>Verrucomicrobiales</taxon>
        <taxon>Verrucomicrobiaceae</taxon>
        <taxon>Phragmitibacter</taxon>
    </lineage>
</organism>
<comment type="similarity">
    <text evidence="3 8">Belongs to the inositol monophosphatase superfamily.</text>
</comment>
<dbReference type="Pfam" id="PF00459">
    <property type="entry name" value="Inositol_P"/>
    <property type="match status" value="1"/>
</dbReference>
<dbReference type="Gene3D" id="3.40.190.80">
    <property type="match status" value="1"/>
</dbReference>